<dbReference type="Proteomes" id="UP001527090">
    <property type="component" value="Unassembled WGS sequence"/>
</dbReference>
<keyword evidence="3 6" id="KW-0012">Acyltransferase</keyword>
<dbReference type="InterPro" id="IPR016036">
    <property type="entry name" value="Malonyl_transacylase_ACP-bd"/>
</dbReference>
<dbReference type="Gene3D" id="3.40.366.10">
    <property type="entry name" value="Malonyl-Coenzyme A Acyl Carrier Protein, domain 2"/>
    <property type="match status" value="1"/>
</dbReference>
<sequence>MKRLAFLFPGQGSQFVGMGKQFYDNYKVAKDVFEEASDTLGLDFVKLCFDSASDELARTENTQPAILTMSVAAYKLYMELIGFQPAYAAGHSLGEFSALTCAGVITFADALQIVRQRGIFMQEAVAEEIGAMCAIIGMRQEIVEEECKKFSESDRIAVISNYNSPQQTVISGHRKAVNSVAKQLEDRGARVSFLRVSAPFHSPLMEPAACKLHQELLTYKYNQFDFPVISNVSGRPYRDDSEVIETLTAQMTSPVRWNESMQYLVQMGINHFVELGPQNILTKLLKDNEQIVSLAFGKIQDVELAKKVFEIEMMSNTSNGEQKNLITKCLAAAVCTKNNNWDNEAYRSGVIESYKKIEQIQQKIDLYDHFPTVEELKEAIYLLKTIFETKQVPLQEQQERFKEILEQTGTTSLFSDILS</sequence>
<dbReference type="Pfam" id="PF00698">
    <property type="entry name" value="Acyl_transf_1"/>
    <property type="match status" value="1"/>
</dbReference>
<accession>A0ABT4E929</accession>
<dbReference type="PANTHER" id="PTHR42681">
    <property type="entry name" value="MALONYL-COA-ACYL CARRIER PROTEIN TRANSACYLASE, MITOCHONDRIAL"/>
    <property type="match status" value="1"/>
</dbReference>
<dbReference type="Gene3D" id="3.30.70.250">
    <property type="entry name" value="Malonyl-CoA ACP transacylase, ACP-binding"/>
    <property type="match status" value="1"/>
</dbReference>
<evidence type="ECO:0000313" key="7">
    <source>
        <dbReference type="Proteomes" id="UP001527090"/>
    </source>
</evidence>
<comment type="catalytic activity">
    <reaction evidence="4">
        <text>holo-[ACP] + malonyl-CoA = malonyl-[ACP] + CoA</text>
        <dbReference type="Rhea" id="RHEA:41792"/>
        <dbReference type="Rhea" id="RHEA-COMP:9623"/>
        <dbReference type="Rhea" id="RHEA-COMP:9685"/>
        <dbReference type="ChEBI" id="CHEBI:57287"/>
        <dbReference type="ChEBI" id="CHEBI:57384"/>
        <dbReference type="ChEBI" id="CHEBI:64479"/>
        <dbReference type="ChEBI" id="CHEBI:78449"/>
        <dbReference type="EC" id="2.3.1.39"/>
    </reaction>
</comment>
<gene>
    <name evidence="6" type="primary">fabD</name>
    <name evidence="6" type="ORF">M5X04_13080</name>
</gene>
<dbReference type="EC" id="2.3.1.39" evidence="1"/>
<evidence type="ECO:0000256" key="1">
    <source>
        <dbReference type="ARBA" id="ARBA00013258"/>
    </source>
</evidence>
<dbReference type="InterPro" id="IPR014043">
    <property type="entry name" value="Acyl_transferase_dom"/>
</dbReference>
<dbReference type="EMBL" id="JAMDLY010000011">
    <property type="protein sequence ID" value="MCY9530251.1"/>
    <property type="molecule type" value="Genomic_DNA"/>
</dbReference>
<evidence type="ECO:0000256" key="4">
    <source>
        <dbReference type="ARBA" id="ARBA00048462"/>
    </source>
</evidence>
<keyword evidence="7" id="KW-1185">Reference proteome</keyword>
<dbReference type="InterPro" id="IPR016035">
    <property type="entry name" value="Acyl_Trfase/lysoPLipase"/>
</dbReference>
<dbReference type="PANTHER" id="PTHR42681:SF1">
    <property type="entry name" value="MALONYL-COA-ACYL CARRIER PROTEIN TRANSACYLASE, MITOCHONDRIAL"/>
    <property type="match status" value="1"/>
</dbReference>
<dbReference type="SUPFAM" id="SSF52151">
    <property type="entry name" value="FabD/lysophospholipase-like"/>
    <property type="match status" value="1"/>
</dbReference>
<dbReference type="RefSeq" id="WP_021255632.1">
    <property type="nucleotide sequence ID" value="NZ_JAMDLY010000011.1"/>
</dbReference>
<comment type="caution">
    <text evidence="6">The sequence shown here is derived from an EMBL/GenBank/DDBJ whole genome shotgun (WGS) entry which is preliminary data.</text>
</comment>
<evidence type="ECO:0000259" key="5">
    <source>
        <dbReference type="SMART" id="SM00827"/>
    </source>
</evidence>
<protein>
    <recommendedName>
        <fullName evidence="1">[acyl-carrier-protein] S-malonyltransferase</fullName>
        <ecNumber evidence="1">2.3.1.39</ecNumber>
    </recommendedName>
</protein>
<dbReference type="InterPro" id="IPR050858">
    <property type="entry name" value="Mal-CoA-ACP_Trans/PKS_FabD"/>
</dbReference>
<dbReference type="NCBIfam" id="TIGR00128">
    <property type="entry name" value="fabD"/>
    <property type="match status" value="1"/>
</dbReference>
<organism evidence="6 7">
    <name type="scientific">Paenibacillus alvei</name>
    <name type="common">Bacillus alvei</name>
    <dbReference type="NCBI Taxonomy" id="44250"/>
    <lineage>
        <taxon>Bacteria</taxon>
        <taxon>Bacillati</taxon>
        <taxon>Bacillota</taxon>
        <taxon>Bacilli</taxon>
        <taxon>Bacillales</taxon>
        <taxon>Paenibacillaceae</taxon>
        <taxon>Paenibacillus</taxon>
    </lineage>
</organism>
<dbReference type="InterPro" id="IPR004410">
    <property type="entry name" value="Malonyl_CoA-ACP_transAc_FabD"/>
</dbReference>
<proteinExistence type="predicted"/>
<dbReference type="InterPro" id="IPR001227">
    <property type="entry name" value="Ac_transferase_dom_sf"/>
</dbReference>
<dbReference type="GO" id="GO:0004314">
    <property type="term" value="F:[acyl-carrier-protein] S-malonyltransferase activity"/>
    <property type="evidence" value="ECO:0007669"/>
    <property type="project" value="UniProtKB-EC"/>
</dbReference>
<feature type="domain" description="Malonyl-CoA:ACP transacylase (MAT)" evidence="5">
    <location>
        <begin position="7"/>
        <end position="299"/>
    </location>
</feature>
<reference evidence="6 7" key="1">
    <citation type="submission" date="2022-05" db="EMBL/GenBank/DDBJ databases">
        <title>Genome Sequencing of Bee-Associated Microbes.</title>
        <authorList>
            <person name="Dunlap C."/>
        </authorList>
    </citation>
    <scope>NUCLEOTIDE SEQUENCE [LARGE SCALE GENOMIC DNA]</scope>
    <source>
        <strain evidence="6 7">NRRL NRS-750</strain>
    </source>
</reference>
<keyword evidence="2 6" id="KW-0808">Transferase</keyword>
<dbReference type="SMART" id="SM00827">
    <property type="entry name" value="PKS_AT"/>
    <property type="match status" value="1"/>
</dbReference>
<name>A0ABT4E929_PAEAL</name>
<evidence type="ECO:0000256" key="2">
    <source>
        <dbReference type="ARBA" id="ARBA00022679"/>
    </source>
</evidence>
<dbReference type="SUPFAM" id="SSF55048">
    <property type="entry name" value="Probable ACP-binding domain of malonyl-CoA ACP transacylase"/>
    <property type="match status" value="1"/>
</dbReference>
<evidence type="ECO:0000256" key="3">
    <source>
        <dbReference type="ARBA" id="ARBA00023315"/>
    </source>
</evidence>
<evidence type="ECO:0000313" key="6">
    <source>
        <dbReference type="EMBL" id="MCY9530251.1"/>
    </source>
</evidence>